<organism evidence="1 2">
    <name type="scientific">Mucilaginibacter terrae</name>
    <dbReference type="NCBI Taxonomy" id="1955052"/>
    <lineage>
        <taxon>Bacteria</taxon>
        <taxon>Pseudomonadati</taxon>
        <taxon>Bacteroidota</taxon>
        <taxon>Sphingobacteriia</taxon>
        <taxon>Sphingobacteriales</taxon>
        <taxon>Sphingobacteriaceae</taxon>
        <taxon>Mucilaginibacter</taxon>
    </lineage>
</organism>
<accession>A0ABU3GZ32</accession>
<reference evidence="2" key="1">
    <citation type="submission" date="2023-07" db="EMBL/GenBank/DDBJ databases">
        <title>Functional and genomic diversity of the sorghum phyllosphere microbiome.</title>
        <authorList>
            <person name="Shade A."/>
        </authorList>
    </citation>
    <scope>NUCLEOTIDE SEQUENCE [LARGE SCALE GENOMIC DNA]</scope>
    <source>
        <strain evidence="2">SORGH_AS_0422</strain>
    </source>
</reference>
<dbReference type="InterPro" id="IPR036583">
    <property type="entry name" value="23S_rRNA_IVS_sf"/>
</dbReference>
<dbReference type="Gene3D" id="1.20.1440.60">
    <property type="entry name" value="23S rRNA-intervening sequence"/>
    <property type="match status" value="1"/>
</dbReference>
<proteinExistence type="predicted"/>
<dbReference type="RefSeq" id="WP_311953053.1">
    <property type="nucleotide sequence ID" value="NZ_JAVLVU010000001.1"/>
</dbReference>
<dbReference type="EMBL" id="JAVLVU010000001">
    <property type="protein sequence ID" value="MDT3405033.1"/>
    <property type="molecule type" value="Genomic_DNA"/>
</dbReference>
<name>A0ABU3GZ32_9SPHI</name>
<comment type="caution">
    <text evidence="1">The sequence shown here is derived from an EMBL/GenBank/DDBJ whole genome shotgun (WGS) entry which is preliminary data.</text>
</comment>
<dbReference type="Proteomes" id="UP001258315">
    <property type="component" value="Unassembled WGS sequence"/>
</dbReference>
<dbReference type="SUPFAM" id="SSF158446">
    <property type="entry name" value="IVS-encoded protein-like"/>
    <property type="match status" value="1"/>
</dbReference>
<dbReference type="Pfam" id="PF05635">
    <property type="entry name" value="23S_rRNA_IVP"/>
    <property type="match status" value="1"/>
</dbReference>
<evidence type="ECO:0000313" key="2">
    <source>
        <dbReference type="Proteomes" id="UP001258315"/>
    </source>
</evidence>
<dbReference type="NCBIfam" id="TIGR02436">
    <property type="entry name" value="four helix bundle protein"/>
    <property type="match status" value="1"/>
</dbReference>
<keyword evidence="2" id="KW-1185">Reference proteome</keyword>
<gene>
    <name evidence="1" type="ORF">QE417_004105</name>
</gene>
<dbReference type="PIRSF" id="PIRSF035652">
    <property type="entry name" value="CHP02436"/>
    <property type="match status" value="1"/>
</dbReference>
<evidence type="ECO:0000313" key="1">
    <source>
        <dbReference type="EMBL" id="MDT3405033.1"/>
    </source>
</evidence>
<dbReference type="InterPro" id="IPR012657">
    <property type="entry name" value="23S_rRNA-intervening_sequence"/>
</dbReference>
<sequence length="84" mass="9726">MEDYGKSEFAEQFRNRTKRFVIDIINLYRLLPRSVEAQVIGKQLLRSASSVGANYRAACRGRSQAEFYSKICIVVEEADESLFW</sequence>
<protein>
    <submittedName>
        <fullName evidence="1">Four helix bundle protein</fullName>
    </submittedName>
</protein>